<keyword evidence="2" id="KW-1185">Reference proteome</keyword>
<dbReference type="Proteomes" id="UP000192448">
    <property type="component" value="Unassembled WGS sequence"/>
</dbReference>
<dbReference type="STRING" id="1927124.BST13_27935"/>
<organism evidence="1 2">
    <name type="scientific">Mycobacterium aquaticum</name>
    <dbReference type="NCBI Taxonomy" id="1927124"/>
    <lineage>
        <taxon>Bacteria</taxon>
        <taxon>Bacillati</taxon>
        <taxon>Actinomycetota</taxon>
        <taxon>Actinomycetes</taxon>
        <taxon>Mycobacteriales</taxon>
        <taxon>Mycobacteriaceae</taxon>
        <taxon>Mycobacterium</taxon>
    </lineage>
</organism>
<protein>
    <submittedName>
        <fullName evidence="1">Uncharacterized protein</fullName>
    </submittedName>
</protein>
<reference evidence="1 2" key="1">
    <citation type="submission" date="2017-02" db="EMBL/GenBank/DDBJ databases">
        <title>The new phylogeny of genus Mycobacterium.</title>
        <authorList>
            <person name="Tortoli E."/>
            <person name="Trovato A."/>
            <person name="Cirillo D.M."/>
        </authorList>
    </citation>
    <scope>NUCLEOTIDE SEQUENCE [LARGE SCALE GENOMIC DNA]</scope>
    <source>
        <strain evidence="1 2">RW6</strain>
    </source>
</reference>
<comment type="caution">
    <text evidence="1">The sequence shown here is derived from an EMBL/GenBank/DDBJ whole genome shotgun (WGS) entry which is preliminary data.</text>
</comment>
<dbReference type="AlphaFoldDB" id="A0A1X0AFQ5"/>
<dbReference type="EMBL" id="MVHF01000038">
    <property type="protein sequence ID" value="ORA28745.1"/>
    <property type="molecule type" value="Genomic_DNA"/>
</dbReference>
<evidence type="ECO:0000313" key="1">
    <source>
        <dbReference type="EMBL" id="ORA28745.1"/>
    </source>
</evidence>
<name>A0A1X0AFQ5_9MYCO</name>
<accession>A0A1X0AFQ5</accession>
<gene>
    <name evidence="1" type="ORF">BST13_27935</name>
</gene>
<proteinExistence type="predicted"/>
<sequence>MTTTDERRDLSQVAESSGWARRDLDRVDVYQRGNDRIRVIWQGSNAISGASRFQDDIMGTYTRDLATVSGWLKR</sequence>
<evidence type="ECO:0000313" key="2">
    <source>
        <dbReference type="Proteomes" id="UP000192448"/>
    </source>
</evidence>
<dbReference type="OrthoDB" id="4629960at2"/>
<dbReference type="RefSeq" id="WP_083167972.1">
    <property type="nucleotide sequence ID" value="NZ_MVHF01000038.1"/>
</dbReference>